<keyword evidence="1" id="KW-0472">Membrane</keyword>
<dbReference type="EMBL" id="JAULSO010000001">
    <property type="protein sequence ID" value="KAK3693995.1"/>
    <property type="molecule type" value="Genomic_DNA"/>
</dbReference>
<gene>
    <name evidence="2" type="ORF">B0T22DRAFT_57879</name>
</gene>
<accession>A0AAE0XIH7</accession>
<reference evidence="2" key="1">
    <citation type="journal article" date="2023" name="Mol. Phylogenet. Evol.">
        <title>Genome-scale phylogeny and comparative genomics of the fungal order Sordariales.</title>
        <authorList>
            <person name="Hensen N."/>
            <person name="Bonometti L."/>
            <person name="Westerberg I."/>
            <person name="Brannstrom I.O."/>
            <person name="Guillou S."/>
            <person name="Cros-Aarteil S."/>
            <person name="Calhoun S."/>
            <person name="Haridas S."/>
            <person name="Kuo A."/>
            <person name="Mondo S."/>
            <person name="Pangilinan J."/>
            <person name="Riley R."/>
            <person name="LaButti K."/>
            <person name="Andreopoulos B."/>
            <person name="Lipzen A."/>
            <person name="Chen C."/>
            <person name="Yan M."/>
            <person name="Daum C."/>
            <person name="Ng V."/>
            <person name="Clum A."/>
            <person name="Steindorff A."/>
            <person name="Ohm R.A."/>
            <person name="Martin F."/>
            <person name="Silar P."/>
            <person name="Natvig D.O."/>
            <person name="Lalanne C."/>
            <person name="Gautier V."/>
            <person name="Ament-Velasquez S.L."/>
            <person name="Kruys A."/>
            <person name="Hutchinson M.I."/>
            <person name="Powell A.J."/>
            <person name="Barry K."/>
            <person name="Miller A.N."/>
            <person name="Grigoriev I.V."/>
            <person name="Debuchy R."/>
            <person name="Gladieux P."/>
            <person name="Hiltunen Thoren M."/>
            <person name="Johannesson H."/>
        </authorList>
    </citation>
    <scope>NUCLEOTIDE SEQUENCE</scope>
    <source>
        <strain evidence="2">CBS 314.62</strain>
    </source>
</reference>
<name>A0AAE0XIH7_9PEZI</name>
<feature type="transmembrane region" description="Helical" evidence="1">
    <location>
        <begin position="199"/>
        <end position="222"/>
    </location>
</feature>
<protein>
    <submittedName>
        <fullName evidence="2">Uncharacterized protein</fullName>
    </submittedName>
</protein>
<dbReference type="AlphaFoldDB" id="A0AAE0XIH7"/>
<evidence type="ECO:0000256" key="1">
    <source>
        <dbReference type="SAM" id="Phobius"/>
    </source>
</evidence>
<keyword evidence="3" id="KW-1185">Reference proteome</keyword>
<keyword evidence="1" id="KW-0812">Transmembrane</keyword>
<dbReference type="Proteomes" id="UP001270362">
    <property type="component" value="Unassembled WGS sequence"/>
</dbReference>
<proteinExistence type="predicted"/>
<evidence type="ECO:0000313" key="2">
    <source>
        <dbReference type="EMBL" id="KAK3693995.1"/>
    </source>
</evidence>
<organism evidence="2 3">
    <name type="scientific">Podospora appendiculata</name>
    <dbReference type="NCBI Taxonomy" id="314037"/>
    <lineage>
        <taxon>Eukaryota</taxon>
        <taxon>Fungi</taxon>
        <taxon>Dikarya</taxon>
        <taxon>Ascomycota</taxon>
        <taxon>Pezizomycotina</taxon>
        <taxon>Sordariomycetes</taxon>
        <taxon>Sordariomycetidae</taxon>
        <taxon>Sordariales</taxon>
        <taxon>Podosporaceae</taxon>
        <taxon>Podospora</taxon>
    </lineage>
</organism>
<sequence length="233" mass="26672">MLILSLRTFSTVSPPDFHFYRYQHRFISFLFRLCNYGRQEIAHRNVRVMRTRATRSNLDSKSLGSLEGHIKAWRRKSRQCEARGQKVRWGGGSNRRALSAHLSASDLRVSLTHTAMCFARRFVFVLLKSSRRPGGSYEITIHDLFIRIWPFSTWFNDDFSGGGNTIVASLAWSIFLFYFGTDGQSLVQVLAACHSIHRYFGSAFCFYGLLLAGGGSGISLLLSRHLIRARWHL</sequence>
<reference evidence="2" key="2">
    <citation type="submission" date="2023-06" db="EMBL/GenBank/DDBJ databases">
        <authorList>
            <consortium name="Lawrence Berkeley National Laboratory"/>
            <person name="Haridas S."/>
            <person name="Hensen N."/>
            <person name="Bonometti L."/>
            <person name="Westerberg I."/>
            <person name="Brannstrom I.O."/>
            <person name="Guillou S."/>
            <person name="Cros-Aarteil S."/>
            <person name="Calhoun S."/>
            <person name="Kuo A."/>
            <person name="Mondo S."/>
            <person name="Pangilinan J."/>
            <person name="Riley R."/>
            <person name="Labutti K."/>
            <person name="Andreopoulos B."/>
            <person name="Lipzen A."/>
            <person name="Chen C."/>
            <person name="Yanf M."/>
            <person name="Daum C."/>
            <person name="Ng V."/>
            <person name="Clum A."/>
            <person name="Steindorff A."/>
            <person name="Ohm R."/>
            <person name="Martin F."/>
            <person name="Silar P."/>
            <person name="Natvig D."/>
            <person name="Lalanne C."/>
            <person name="Gautier V."/>
            <person name="Ament-Velasquez S.L."/>
            <person name="Kruys A."/>
            <person name="Hutchinson M.I."/>
            <person name="Powell A.J."/>
            <person name="Barry K."/>
            <person name="Miller A.N."/>
            <person name="Grigoriev I.V."/>
            <person name="Debuchy R."/>
            <person name="Gladieux P."/>
            <person name="Thoren M.H."/>
            <person name="Johannesson H."/>
        </authorList>
    </citation>
    <scope>NUCLEOTIDE SEQUENCE</scope>
    <source>
        <strain evidence="2">CBS 314.62</strain>
    </source>
</reference>
<evidence type="ECO:0000313" key="3">
    <source>
        <dbReference type="Proteomes" id="UP001270362"/>
    </source>
</evidence>
<comment type="caution">
    <text evidence="2">The sequence shown here is derived from an EMBL/GenBank/DDBJ whole genome shotgun (WGS) entry which is preliminary data.</text>
</comment>
<keyword evidence="1" id="KW-1133">Transmembrane helix</keyword>